<protein>
    <submittedName>
        <fullName evidence="1">Rna-directed dna polymerase from mobile element jockey-like</fullName>
    </submittedName>
</protein>
<evidence type="ECO:0000313" key="1">
    <source>
        <dbReference type="EMBL" id="KAJ7420685.1"/>
    </source>
</evidence>
<gene>
    <name evidence="1" type="ORF">WISP_47303</name>
</gene>
<sequence length="109" mass="12559">MPIYKKGWKEDLGNYRSVSLTSMPEKVIKRIILSAIVWHMQDNQLIRHSQHGFMKGRGNDLNLAAPKEHFENSRRKNTSKIPEISHKYEEFAEGKPALKFHGTPSAKTT</sequence>
<proteinExistence type="predicted"/>
<dbReference type="Proteomes" id="UP001145742">
    <property type="component" value="Unassembled WGS sequence"/>
</dbReference>
<reference evidence="1" key="1">
    <citation type="submission" date="2019-10" db="EMBL/GenBank/DDBJ databases">
        <authorList>
            <person name="Soares A.E.R."/>
            <person name="Aleixo A."/>
            <person name="Schneider P."/>
            <person name="Miyaki C.Y."/>
            <person name="Schneider M.P."/>
            <person name="Mello C."/>
            <person name="Vasconcelos A.T.R."/>
        </authorList>
    </citation>
    <scope>NUCLEOTIDE SEQUENCE</scope>
    <source>
        <tissue evidence="1">Muscle</tissue>
    </source>
</reference>
<accession>A0ABQ9DHW1</accession>
<dbReference type="EMBL" id="WHWB01033299">
    <property type="protein sequence ID" value="KAJ7420685.1"/>
    <property type="molecule type" value="Genomic_DNA"/>
</dbReference>
<evidence type="ECO:0000313" key="2">
    <source>
        <dbReference type="Proteomes" id="UP001145742"/>
    </source>
</evidence>
<keyword evidence="2" id="KW-1185">Reference proteome</keyword>
<comment type="caution">
    <text evidence="1">The sequence shown here is derived from an EMBL/GenBank/DDBJ whole genome shotgun (WGS) entry which is preliminary data.</text>
</comment>
<organism evidence="1 2">
    <name type="scientific">Willisornis vidua</name>
    <name type="common">Xingu scale-backed antbird</name>
    <dbReference type="NCBI Taxonomy" id="1566151"/>
    <lineage>
        <taxon>Eukaryota</taxon>
        <taxon>Metazoa</taxon>
        <taxon>Chordata</taxon>
        <taxon>Craniata</taxon>
        <taxon>Vertebrata</taxon>
        <taxon>Euteleostomi</taxon>
        <taxon>Archelosauria</taxon>
        <taxon>Archosauria</taxon>
        <taxon>Dinosauria</taxon>
        <taxon>Saurischia</taxon>
        <taxon>Theropoda</taxon>
        <taxon>Coelurosauria</taxon>
        <taxon>Aves</taxon>
        <taxon>Neognathae</taxon>
        <taxon>Neoaves</taxon>
        <taxon>Telluraves</taxon>
        <taxon>Australaves</taxon>
        <taxon>Passeriformes</taxon>
        <taxon>Thamnophilidae</taxon>
        <taxon>Willisornis</taxon>
    </lineage>
</organism>
<name>A0ABQ9DHW1_9PASS</name>